<name>A0A5J4NHY4_9TREM</name>
<dbReference type="GO" id="GO:0001578">
    <property type="term" value="P:microtubule bundle formation"/>
    <property type="evidence" value="ECO:0007669"/>
    <property type="project" value="TreeGrafter"/>
</dbReference>
<dbReference type="AlphaFoldDB" id="A0A5J4NHY4"/>
<feature type="domain" description="F-box" evidence="3">
    <location>
        <begin position="1"/>
        <end position="44"/>
    </location>
</feature>
<protein>
    <recommendedName>
        <fullName evidence="3">F-box domain-containing protein</fullName>
    </recommendedName>
</protein>
<comment type="similarity">
    <text evidence="1">Belongs to the TPPP family.</text>
</comment>
<proteinExistence type="inferred from homology"/>
<feature type="compositionally biased region" description="Basic and acidic residues" evidence="2">
    <location>
        <begin position="518"/>
        <end position="535"/>
    </location>
</feature>
<evidence type="ECO:0000313" key="4">
    <source>
        <dbReference type="EMBL" id="KAA3675020.1"/>
    </source>
</evidence>
<dbReference type="Gene3D" id="1.20.1280.50">
    <property type="match status" value="1"/>
</dbReference>
<evidence type="ECO:0000256" key="1">
    <source>
        <dbReference type="ARBA" id="ARBA00010994"/>
    </source>
</evidence>
<dbReference type="PANTHER" id="PTHR12932">
    <property type="entry name" value="P25 ALPHA-RELATED"/>
    <property type="match status" value="1"/>
</dbReference>
<dbReference type="GO" id="GO:0046785">
    <property type="term" value="P:microtubule polymerization"/>
    <property type="evidence" value="ECO:0007669"/>
    <property type="project" value="InterPro"/>
</dbReference>
<accession>A0A5J4NHY4</accession>
<comment type="caution">
    <text evidence="4">The sequence shown here is derived from an EMBL/GenBank/DDBJ whole genome shotgun (WGS) entry which is preliminary data.</text>
</comment>
<evidence type="ECO:0000256" key="2">
    <source>
        <dbReference type="SAM" id="MobiDB-lite"/>
    </source>
</evidence>
<sequence length="553" mass="62712">MDRLPNEVLMRIFCYLDCEQLVDCGRVCSKWHQVASDYVLWRKRLNKLFSEEWSVIVYDRETADCPPLMDLLETNPCLFYCFFQKHIPTKLDSGPNSAATESENGSNDATKPSLLPSFVPHWWDEEARELLFRSTGGIQEGPEHEYRFAVFGSGLDRNAFTNMFALLQNGRVGPFEVLDVYPGQDGYGRGMTMRVHGYAQINALDNSMRPKRVYPQTTAEDCQSDEEASPRTSSKRNHRQSRRKKGSLTRKQDSTFETTDNLETTNNSQPKALTFDLVLFYSNQNRNDEPDPDELHRIAHSRLFMNSPQQVPLRLKLRTEVLSIVRTINGFIYTIDTRISKPQLAYTYQELTAVLETTAPTIPIVFLYISPERETTASPQFGPIRNRMEETFYSFCDSTKKGSRTATDKTLKKICTDCKIYSSKLNANSVDIALRKHLGNQCKEMTYDSFMNFINTHLSDEYSKANGVSKDQAIEQIKNKISGNKPQGHGTTGTSGDAATARLTDVKGYTGSHVQRFDAETGKGKGIDGREDRAENSGYVGEYKGQGTYDKTH</sequence>
<dbReference type="InterPro" id="IPR001810">
    <property type="entry name" value="F-box_dom"/>
</dbReference>
<dbReference type="Pfam" id="PF05517">
    <property type="entry name" value="p25-alpha"/>
    <property type="match status" value="1"/>
</dbReference>
<dbReference type="Gene3D" id="3.40.50.300">
    <property type="entry name" value="P-loop containing nucleotide triphosphate hydrolases"/>
    <property type="match status" value="1"/>
</dbReference>
<dbReference type="GO" id="GO:0015631">
    <property type="term" value="F:tubulin binding"/>
    <property type="evidence" value="ECO:0007669"/>
    <property type="project" value="InterPro"/>
</dbReference>
<dbReference type="InterPro" id="IPR036047">
    <property type="entry name" value="F-box-like_dom_sf"/>
</dbReference>
<feature type="region of interest" description="Disordered" evidence="2">
    <location>
        <begin position="215"/>
        <end position="268"/>
    </location>
</feature>
<dbReference type="InterPro" id="IPR027417">
    <property type="entry name" value="P-loop_NTPase"/>
</dbReference>
<dbReference type="Gene3D" id="1.10.238.10">
    <property type="entry name" value="EF-hand"/>
    <property type="match status" value="1"/>
</dbReference>
<dbReference type="SUPFAM" id="SSF47473">
    <property type="entry name" value="EF-hand"/>
    <property type="match status" value="1"/>
</dbReference>
<dbReference type="GO" id="GO:0005874">
    <property type="term" value="C:microtubule"/>
    <property type="evidence" value="ECO:0007669"/>
    <property type="project" value="TreeGrafter"/>
</dbReference>
<dbReference type="GO" id="GO:0032273">
    <property type="term" value="P:positive regulation of protein polymerization"/>
    <property type="evidence" value="ECO:0007669"/>
    <property type="project" value="TreeGrafter"/>
</dbReference>
<dbReference type="Pfam" id="PF12937">
    <property type="entry name" value="F-box-like"/>
    <property type="match status" value="1"/>
</dbReference>
<dbReference type="InterPro" id="IPR008907">
    <property type="entry name" value="TPP/p25"/>
</dbReference>
<feature type="region of interest" description="Disordered" evidence="2">
    <location>
        <begin position="518"/>
        <end position="553"/>
    </location>
</feature>
<dbReference type="SUPFAM" id="SSF81383">
    <property type="entry name" value="F-box domain"/>
    <property type="match status" value="1"/>
</dbReference>
<dbReference type="PROSITE" id="PS50181">
    <property type="entry name" value="FBOX"/>
    <property type="match status" value="1"/>
</dbReference>
<dbReference type="EMBL" id="QNGE01002771">
    <property type="protein sequence ID" value="KAA3675020.1"/>
    <property type="molecule type" value="Genomic_DNA"/>
</dbReference>
<dbReference type="SMART" id="SM00256">
    <property type="entry name" value="FBOX"/>
    <property type="match status" value="1"/>
</dbReference>
<feature type="compositionally biased region" description="Basic residues" evidence="2">
    <location>
        <begin position="233"/>
        <end position="248"/>
    </location>
</feature>
<gene>
    <name evidence="4" type="ORF">DEA37_0004746</name>
</gene>
<evidence type="ECO:0000259" key="3">
    <source>
        <dbReference type="PROSITE" id="PS50181"/>
    </source>
</evidence>
<dbReference type="InterPro" id="IPR011992">
    <property type="entry name" value="EF-hand-dom_pair"/>
</dbReference>
<reference evidence="4 5" key="1">
    <citation type="journal article" date="2019" name="Gigascience">
        <title>Whole-genome sequence of the oriental lung fluke Paragonimus westermani.</title>
        <authorList>
            <person name="Oey H."/>
            <person name="Zakrzewski M."/>
            <person name="Narain K."/>
            <person name="Devi K.R."/>
            <person name="Agatsuma T."/>
            <person name="Nawaratna S."/>
            <person name="Gobert G.N."/>
            <person name="Jones M.K."/>
            <person name="Ragan M.A."/>
            <person name="McManus D.P."/>
            <person name="Krause L."/>
        </authorList>
    </citation>
    <scope>NUCLEOTIDE SEQUENCE [LARGE SCALE GENOMIC DNA]</scope>
    <source>
        <strain evidence="4 5">IND2009</strain>
    </source>
</reference>
<dbReference type="Proteomes" id="UP000324629">
    <property type="component" value="Unassembled WGS sequence"/>
</dbReference>
<keyword evidence="5" id="KW-1185">Reference proteome</keyword>
<feature type="compositionally biased region" description="Polar residues" evidence="2">
    <location>
        <begin position="255"/>
        <end position="268"/>
    </location>
</feature>
<organism evidence="4 5">
    <name type="scientific">Paragonimus westermani</name>
    <dbReference type="NCBI Taxonomy" id="34504"/>
    <lineage>
        <taxon>Eukaryota</taxon>
        <taxon>Metazoa</taxon>
        <taxon>Spiralia</taxon>
        <taxon>Lophotrochozoa</taxon>
        <taxon>Platyhelminthes</taxon>
        <taxon>Trematoda</taxon>
        <taxon>Digenea</taxon>
        <taxon>Plagiorchiida</taxon>
        <taxon>Troglotremata</taxon>
        <taxon>Troglotrematidae</taxon>
        <taxon>Paragonimus</taxon>
    </lineage>
</organism>
<dbReference type="PANTHER" id="PTHR12932:SF9">
    <property type="entry name" value="TUBULIN POLYMERIZATION-PROMOTING PROTEIN HOMOLOG"/>
    <property type="match status" value="1"/>
</dbReference>
<evidence type="ECO:0000313" key="5">
    <source>
        <dbReference type="Proteomes" id="UP000324629"/>
    </source>
</evidence>